<reference evidence="2 3" key="1">
    <citation type="journal article" date="2023" name="Res Sq">
        <title>Genomic and morphological characterization of Knufia obscura isolated from the Mars 2020 spacecraft assembly facility.</title>
        <authorList>
            <person name="Chander A.M."/>
            <person name="Teixeira M.M."/>
            <person name="Singh N.K."/>
            <person name="Williams M.P."/>
            <person name="Parker C.W."/>
            <person name="Leo P."/>
            <person name="Stajich J.E."/>
            <person name="Torok T."/>
            <person name="Tighe S."/>
            <person name="Mason C.E."/>
            <person name="Venkateswaran K."/>
        </authorList>
    </citation>
    <scope>NUCLEOTIDE SEQUENCE [LARGE SCALE GENOMIC DNA]</scope>
    <source>
        <strain evidence="2 3">CCFEE 5817</strain>
    </source>
</reference>
<dbReference type="Proteomes" id="UP001334248">
    <property type="component" value="Unassembled WGS sequence"/>
</dbReference>
<feature type="region of interest" description="Disordered" evidence="1">
    <location>
        <begin position="185"/>
        <end position="254"/>
    </location>
</feature>
<dbReference type="GeneID" id="90002345"/>
<gene>
    <name evidence="2" type="ORF">PMZ80_008896</name>
</gene>
<name>A0ABR0RER4_9EURO</name>
<evidence type="ECO:0000313" key="2">
    <source>
        <dbReference type="EMBL" id="KAK5938704.1"/>
    </source>
</evidence>
<evidence type="ECO:0000256" key="1">
    <source>
        <dbReference type="SAM" id="MobiDB-lite"/>
    </source>
</evidence>
<protein>
    <submittedName>
        <fullName evidence="2">Uncharacterized protein</fullName>
    </submittedName>
</protein>
<comment type="caution">
    <text evidence="2">The sequence shown here is derived from an EMBL/GenBank/DDBJ whole genome shotgun (WGS) entry which is preliminary data.</text>
</comment>
<proteinExistence type="predicted"/>
<accession>A0ABR0RER4</accession>
<organism evidence="2 3">
    <name type="scientific">Knufia obscura</name>
    <dbReference type="NCBI Taxonomy" id="1635080"/>
    <lineage>
        <taxon>Eukaryota</taxon>
        <taxon>Fungi</taxon>
        <taxon>Dikarya</taxon>
        <taxon>Ascomycota</taxon>
        <taxon>Pezizomycotina</taxon>
        <taxon>Eurotiomycetes</taxon>
        <taxon>Chaetothyriomycetidae</taxon>
        <taxon>Chaetothyriales</taxon>
        <taxon>Trichomeriaceae</taxon>
        <taxon>Knufia</taxon>
    </lineage>
</organism>
<evidence type="ECO:0000313" key="3">
    <source>
        <dbReference type="Proteomes" id="UP001334248"/>
    </source>
</evidence>
<dbReference type="EMBL" id="JAVHJV010000012">
    <property type="protein sequence ID" value="KAK5938704.1"/>
    <property type="molecule type" value="Genomic_DNA"/>
</dbReference>
<dbReference type="RefSeq" id="XP_064726794.1">
    <property type="nucleotide sequence ID" value="XM_064877292.1"/>
</dbReference>
<sequence length="254" mass="27058">MEVATGDEQMQHQSGSSNIRSRTSSAYLVRCLVTQLESLFSELRQMPHISISMLSKRLSPAATASLEQDARFRAYGNARLLAWQVHANAGHQCSISCSFAEEKSEGGYRITGWTSKITEVQGSDASFTVRVCAIYRSINGLDARCSGCNPNALKRKHDDGVAQTSLGSAVQPEQDVATTLCEAAKPHEQTSQEQAADTRTAPQENESAMLDNVNGRSQNGATDAAATPLALASAGNGNTDKSKQSNGTTEATEG</sequence>
<feature type="compositionally biased region" description="Low complexity" evidence="1">
    <location>
        <begin position="221"/>
        <end position="234"/>
    </location>
</feature>
<keyword evidence="3" id="KW-1185">Reference proteome</keyword>
<feature type="compositionally biased region" description="Polar residues" evidence="1">
    <location>
        <begin position="191"/>
        <end position="206"/>
    </location>
</feature>
<feature type="compositionally biased region" description="Polar residues" evidence="1">
    <location>
        <begin position="235"/>
        <end position="254"/>
    </location>
</feature>